<dbReference type="AlphaFoldDB" id="A0A378XZC5"/>
<sequence>MDELDIHFKLLGGRPIYIEQAGYLTIPSLEKIVDINMSLYNSFLASLLIDKTMIKSDLDNNVTNFDIFYANCYHNEEFKANAFAAIYLFFSESPTLKESENNVYIEIGKGQINHSNFNIIQKIIRLGNNVEIQNEPEFKPANSRAKKMIEMILKNRAKQPKVKEKIDLHSIVAGLAWKDNGLSLFDLYKMNIYQIYNGLYVSNNIDNYHHTITALYAGTLDGKSIKMADIHWANKLK</sequence>
<protein>
    <submittedName>
        <fullName evidence="1">Uncharacterized protein</fullName>
    </submittedName>
</protein>
<gene>
    <name evidence="1" type="ORF">NCTC10343_03227</name>
</gene>
<dbReference type="EMBL" id="UGSC01000001">
    <property type="protein sequence ID" value="SUA70356.1"/>
    <property type="molecule type" value="Genomic_DNA"/>
</dbReference>
<accession>A0A378XZC5</accession>
<evidence type="ECO:0000313" key="1">
    <source>
        <dbReference type="EMBL" id="SUA70356.1"/>
    </source>
</evidence>
<dbReference type="GeneID" id="93346580"/>
<evidence type="ECO:0000313" key="2">
    <source>
        <dbReference type="Proteomes" id="UP000254400"/>
    </source>
</evidence>
<reference evidence="1 2" key="1">
    <citation type="submission" date="2018-06" db="EMBL/GenBank/DDBJ databases">
        <authorList>
            <consortium name="Pathogen Informatics"/>
            <person name="Doyle S."/>
        </authorList>
    </citation>
    <scope>NUCLEOTIDE SEQUENCE [LARGE SCALE GENOMIC DNA]</scope>
    <source>
        <strain evidence="1 2">NCTC10343</strain>
    </source>
</reference>
<dbReference type="Proteomes" id="UP000254400">
    <property type="component" value="Unassembled WGS sequence"/>
</dbReference>
<dbReference type="RefSeq" id="WP_019687751.1">
    <property type="nucleotide sequence ID" value="NZ_CP036496.1"/>
</dbReference>
<name>A0A378XZC5_PAEPO</name>
<proteinExistence type="predicted"/>
<organism evidence="1 2">
    <name type="scientific">Paenibacillus polymyxa</name>
    <name type="common">Bacillus polymyxa</name>
    <dbReference type="NCBI Taxonomy" id="1406"/>
    <lineage>
        <taxon>Bacteria</taxon>
        <taxon>Bacillati</taxon>
        <taxon>Bacillota</taxon>
        <taxon>Bacilli</taxon>
        <taxon>Bacillales</taxon>
        <taxon>Paenibacillaceae</taxon>
        <taxon>Paenibacillus</taxon>
    </lineage>
</organism>